<evidence type="ECO:0000259" key="1">
    <source>
        <dbReference type="PROSITE" id="PS50943"/>
    </source>
</evidence>
<dbReference type="InterPro" id="IPR001387">
    <property type="entry name" value="Cro/C1-type_HTH"/>
</dbReference>
<dbReference type="Pfam" id="PF01381">
    <property type="entry name" value="HTH_3"/>
    <property type="match status" value="1"/>
</dbReference>
<evidence type="ECO:0000313" key="3">
    <source>
        <dbReference type="Proteomes" id="UP001162741"/>
    </source>
</evidence>
<gene>
    <name evidence="2" type="ORF">MKQ68_20100</name>
</gene>
<proteinExistence type="predicted"/>
<dbReference type="SMART" id="SM00530">
    <property type="entry name" value="HTH_XRE"/>
    <property type="match status" value="1"/>
</dbReference>
<accession>A0ABY6IYD1</accession>
<organism evidence="2 3">
    <name type="scientific">Chitinophaga horti</name>
    <dbReference type="NCBI Taxonomy" id="2920382"/>
    <lineage>
        <taxon>Bacteria</taxon>
        <taxon>Pseudomonadati</taxon>
        <taxon>Bacteroidota</taxon>
        <taxon>Chitinophagia</taxon>
        <taxon>Chitinophagales</taxon>
        <taxon>Chitinophagaceae</taxon>
        <taxon>Chitinophaga</taxon>
    </lineage>
</organism>
<name>A0ABY6IYD1_9BACT</name>
<keyword evidence="3" id="KW-1185">Reference proteome</keyword>
<dbReference type="Proteomes" id="UP001162741">
    <property type="component" value="Chromosome"/>
</dbReference>
<dbReference type="SUPFAM" id="SSF47413">
    <property type="entry name" value="lambda repressor-like DNA-binding domains"/>
    <property type="match status" value="1"/>
</dbReference>
<reference evidence="2" key="1">
    <citation type="submission" date="2022-10" db="EMBL/GenBank/DDBJ databases">
        <title>Chitinophaga sp. nov., isolated from soil.</title>
        <authorList>
            <person name="Jeon C.O."/>
        </authorList>
    </citation>
    <scope>NUCLEOTIDE SEQUENCE</scope>
    <source>
        <strain evidence="2">R8</strain>
    </source>
</reference>
<dbReference type="CDD" id="cd00093">
    <property type="entry name" value="HTH_XRE"/>
    <property type="match status" value="1"/>
</dbReference>
<protein>
    <submittedName>
        <fullName evidence="2">Helix-turn-helix domain-containing protein</fullName>
    </submittedName>
</protein>
<evidence type="ECO:0000313" key="2">
    <source>
        <dbReference type="EMBL" id="UYQ92390.1"/>
    </source>
</evidence>
<dbReference type="RefSeq" id="WP_244842665.1">
    <property type="nucleotide sequence ID" value="NZ_CP107006.1"/>
</dbReference>
<dbReference type="Gene3D" id="1.10.260.40">
    <property type="entry name" value="lambda repressor-like DNA-binding domains"/>
    <property type="match status" value="1"/>
</dbReference>
<sequence>MDLREIGDLVRKRRESFGLEREQLAEMGDVAGRTVYLLEVGQGNPSFHTLISVFDALGLEMIVRVKQSI</sequence>
<dbReference type="EMBL" id="CP107006">
    <property type="protein sequence ID" value="UYQ92390.1"/>
    <property type="molecule type" value="Genomic_DNA"/>
</dbReference>
<feature type="domain" description="HTH cro/C1-type" evidence="1">
    <location>
        <begin position="10"/>
        <end position="64"/>
    </location>
</feature>
<dbReference type="InterPro" id="IPR010982">
    <property type="entry name" value="Lambda_DNA-bd_dom_sf"/>
</dbReference>
<dbReference type="PROSITE" id="PS50943">
    <property type="entry name" value="HTH_CROC1"/>
    <property type="match status" value="1"/>
</dbReference>